<keyword evidence="5 7" id="KW-0472">Membrane</keyword>
<sequence>MKKHTDDIPLPERRPDRPVTVMHRIELGLVLMLSGFFKILGLNGASFVSGKFLRIVGPLIRSVSMRAENNLRKAFPDWSDKQINATTKKVWENLGRTAAEFTHLEQLKPNLPNGRVTITGKDKLDDLVTDGHFAIFFSGHFANWEVIPTAFESLGVDQSFVYRAANNPLTDEYIINRRGKVMSRYQIPKGKRGSRALLDTLNKKRSLLMLTDQKLNSGISVPFMGIPAMTLNAAARLALKYKIPLAPVSIERLNGARFNIQFHDPLAFTPSGDLNKDIYDLTALMNLAIEKDIRARPGQWLWFHRRWPKGA</sequence>
<name>A0ABV3Z454_9PROT</name>
<keyword evidence="2" id="KW-1003">Cell membrane</keyword>
<evidence type="ECO:0000256" key="4">
    <source>
        <dbReference type="ARBA" id="ARBA00022679"/>
    </source>
</evidence>
<keyword evidence="9" id="KW-1185">Reference proteome</keyword>
<keyword evidence="4" id="KW-0808">Transferase</keyword>
<comment type="caution">
    <text evidence="8">The sequence shown here is derived from an EMBL/GenBank/DDBJ whole genome shotgun (WGS) entry which is preliminary data.</text>
</comment>
<evidence type="ECO:0000256" key="5">
    <source>
        <dbReference type="ARBA" id="ARBA00023136"/>
    </source>
</evidence>
<feature type="transmembrane region" description="Helical" evidence="7">
    <location>
        <begin position="21"/>
        <end position="41"/>
    </location>
</feature>
<comment type="subcellular location">
    <subcellularLocation>
        <location evidence="1">Cell inner membrane</location>
    </subcellularLocation>
</comment>
<dbReference type="GO" id="GO:0016746">
    <property type="term" value="F:acyltransferase activity"/>
    <property type="evidence" value="ECO:0007669"/>
    <property type="project" value="UniProtKB-KW"/>
</dbReference>
<reference evidence="8 9" key="1">
    <citation type="submission" date="2024-05" db="EMBL/GenBank/DDBJ databases">
        <title>Three bacterial strains, DH-69, EH-24, and ECK-19 isolated from coastal sediments.</title>
        <authorList>
            <person name="Ye Y.-Q."/>
            <person name="Du Z.-J."/>
        </authorList>
    </citation>
    <scope>NUCLEOTIDE SEQUENCE [LARGE SCALE GENOMIC DNA]</scope>
    <source>
        <strain evidence="8 9">ECK-19</strain>
    </source>
</reference>
<evidence type="ECO:0000256" key="6">
    <source>
        <dbReference type="ARBA" id="ARBA00023315"/>
    </source>
</evidence>
<evidence type="ECO:0000256" key="1">
    <source>
        <dbReference type="ARBA" id="ARBA00004533"/>
    </source>
</evidence>
<dbReference type="EMBL" id="JBEHZE010000001">
    <property type="protein sequence ID" value="MEX6633223.1"/>
    <property type="molecule type" value="Genomic_DNA"/>
</dbReference>
<dbReference type="RefSeq" id="WP_369313175.1">
    <property type="nucleotide sequence ID" value="NZ_JBEHZE010000001.1"/>
</dbReference>
<evidence type="ECO:0000313" key="9">
    <source>
        <dbReference type="Proteomes" id="UP001560685"/>
    </source>
</evidence>
<dbReference type="Proteomes" id="UP001560685">
    <property type="component" value="Unassembled WGS sequence"/>
</dbReference>
<dbReference type="CDD" id="cd07984">
    <property type="entry name" value="LPLAT_LABLAT-like"/>
    <property type="match status" value="1"/>
</dbReference>
<evidence type="ECO:0000256" key="7">
    <source>
        <dbReference type="SAM" id="Phobius"/>
    </source>
</evidence>
<keyword evidence="7" id="KW-0812">Transmembrane</keyword>
<organism evidence="8 9">
    <name type="scientific">Hyphococcus lacteus</name>
    <dbReference type="NCBI Taxonomy" id="3143536"/>
    <lineage>
        <taxon>Bacteria</taxon>
        <taxon>Pseudomonadati</taxon>
        <taxon>Pseudomonadota</taxon>
        <taxon>Alphaproteobacteria</taxon>
        <taxon>Parvularculales</taxon>
        <taxon>Parvularculaceae</taxon>
        <taxon>Hyphococcus</taxon>
    </lineage>
</organism>
<dbReference type="PANTHER" id="PTHR30606">
    <property type="entry name" value="LIPID A BIOSYNTHESIS LAUROYL ACYLTRANSFERASE"/>
    <property type="match status" value="1"/>
</dbReference>
<proteinExistence type="predicted"/>
<dbReference type="PANTHER" id="PTHR30606:SF9">
    <property type="entry name" value="LIPID A BIOSYNTHESIS LAUROYLTRANSFERASE"/>
    <property type="match status" value="1"/>
</dbReference>
<gene>
    <name evidence="8" type="ORF">ABFZ84_06625</name>
</gene>
<evidence type="ECO:0000256" key="2">
    <source>
        <dbReference type="ARBA" id="ARBA00022475"/>
    </source>
</evidence>
<keyword evidence="7" id="KW-1133">Transmembrane helix</keyword>
<dbReference type="InterPro" id="IPR004960">
    <property type="entry name" value="LipA_acyltrans"/>
</dbReference>
<accession>A0ABV3Z454</accession>
<evidence type="ECO:0000313" key="8">
    <source>
        <dbReference type="EMBL" id="MEX6633223.1"/>
    </source>
</evidence>
<dbReference type="Pfam" id="PF03279">
    <property type="entry name" value="Lip_A_acyltrans"/>
    <property type="match status" value="1"/>
</dbReference>
<evidence type="ECO:0000256" key="3">
    <source>
        <dbReference type="ARBA" id="ARBA00022519"/>
    </source>
</evidence>
<protein>
    <submittedName>
        <fullName evidence="8">Lysophospholipid acyltransferase family protein</fullName>
    </submittedName>
</protein>
<keyword evidence="3" id="KW-0997">Cell inner membrane</keyword>
<keyword evidence="6 8" id="KW-0012">Acyltransferase</keyword>